<dbReference type="Gene3D" id="3.40.190.10">
    <property type="entry name" value="Periplasmic binding protein-like II"/>
    <property type="match status" value="2"/>
</dbReference>
<protein>
    <submittedName>
        <fullName evidence="3">WD-40 repeat-containing protein</fullName>
    </submittedName>
</protein>
<sequence>MTGIKRMGAALLLAMSMLAPASAEVKELTIVVPNPSAINVYPLHVAVGEGYFAEEGLSVKVEAVNGSASVLQLLASGQGDIGQPGPAPLLAARARGEDVVFIYNHFSRSVFGLVVPEDSPAKTPADLKGVTIGVGTADGAEVGFTRGIMNDLGLKDGVDYEFLAIGDGGTAVAAFLNKEVGAYAAAVADAAIISSRGIPLREITPEPYLDYFGNGWAVTRKFLDENKETVEGFGRALVRGTKFGLDPANRDATLKHVAAGNPQESEDPVFAAALLTAIQGRTLPVDSKDPFGYMPPAAWVKWQESLVASGGLEKPLDNIEEAYTNQFVETWNAAK</sequence>
<name>A0A285V2A3_9HYPH</name>
<feature type="chain" id="PRO_5013012954" evidence="1">
    <location>
        <begin position="24"/>
        <end position="335"/>
    </location>
</feature>
<organism evidence="3 4">
    <name type="scientific">Rhizobium subbaraonis</name>
    <dbReference type="NCBI Taxonomy" id="908946"/>
    <lineage>
        <taxon>Bacteria</taxon>
        <taxon>Pseudomonadati</taxon>
        <taxon>Pseudomonadota</taxon>
        <taxon>Alphaproteobacteria</taxon>
        <taxon>Hyphomicrobiales</taxon>
        <taxon>Rhizobiaceae</taxon>
        <taxon>Rhizobium/Agrobacterium group</taxon>
        <taxon>Rhizobium</taxon>
    </lineage>
</organism>
<keyword evidence="1" id="KW-0732">Signal</keyword>
<dbReference type="SUPFAM" id="SSF53850">
    <property type="entry name" value="Periplasmic binding protein-like II"/>
    <property type="match status" value="1"/>
</dbReference>
<reference evidence="3 4" key="1">
    <citation type="submission" date="2017-08" db="EMBL/GenBank/DDBJ databases">
        <authorList>
            <person name="de Groot N.N."/>
        </authorList>
    </citation>
    <scope>NUCLEOTIDE SEQUENCE [LARGE SCALE GENOMIC DNA]</scope>
    <source>
        <strain evidence="3 4">JC85</strain>
    </source>
</reference>
<evidence type="ECO:0000313" key="4">
    <source>
        <dbReference type="Proteomes" id="UP000219167"/>
    </source>
</evidence>
<dbReference type="GO" id="GO:0009228">
    <property type="term" value="P:thiamine biosynthetic process"/>
    <property type="evidence" value="ECO:0007669"/>
    <property type="project" value="InterPro"/>
</dbReference>
<feature type="signal peptide" evidence="1">
    <location>
        <begin position="1"/>
        <end position="23"/>
    </location>
</feature>
<keyword evidence="4" id="KW-1185">Reference proteome</keyword>
<dbReference type="AlphaFoldDB" id="A0A285V2A3"/>
<proteinExistence type="predicted"/>
<dbReference type="InterPro" id="IPR015168">
    <property type="entry name" value="SsuA/THI5"/>
</dbReference>
<accession>A0A285V2A3</accession>
<dbReference type="InterPro" id="IPR027939">
    <property type="entry name" value="NMT1/THI5"/>
</dbReference>
<gene>
    <name evidence="3" type="ORF">SAMN05892877_14216</name>
</gene>
<dbReference type="Proteomes" id="UP000219167">
    <property type="component" value="Unassembled WGS sequence"/>
</dbReference>
<dbReference type="OrthoDB" id="9815602at2"/>
<evidence type="ECO:0000313" key="3">
    <source>
        <dbReference type="EMBL" id="SOC48200.1"/>
    </source>
</evidence>
<evidence type="ECO:0000256" key="1">
    <source>
        <dbReference type="SAM" id="SignalP"/>
    </source>
</evidence>
<dbReference type="Pfam" id="PF09084">
    <property type="entry name" value="NMT1"/>
    <property type="match status" value="1"/>
</dbReference>
<dbReference type="RefSeq" id="WP_097143342.1">
    <property type="nucleotide sequence ID" value="NZ_OBQD01000042.1"/>
</dbReference>
<dbReference type="PANTHER" id="PTHR31528:SF15">
    <property type="entry name" value="RIBOFLAVIN-BINDING PROTEIN RIBY"/>
    <property type="match status" value="1"/>
</dbReference>
<dbReference type="EMBL" id="OBQD01000042">
    <property type="protein sequence ID" value="SOC48200.1"/>
    <property type="molecule type" value="Genomic_DNA"/>
</dbReference>
<feature type="domain" description="SsuA/THI5-like" evidence="2">
    <location>
        <begin position="39"/>
        <end position="245"/>
    </location>
</feature>
<dbReference type="PANTHER" id="PTHR31528">
    <property type="entry name" value="4-AMINO-5-HYDROXYMETHYL-2-METHYLPYRIMIDINE PHOSPHATE SYNTHASE THI11-RELATED"/>
    <property type="match status" value="1"/>
</dbReference>
<evidence type="ECO:0000259" key="2">
    <source>
        <dbReference type="Pfam" id="PF09084"/>
    </source>
</evidence>